<dbReference type="STRING" id="278944.A0A4Z1I7H9"/>
<organism evidence="2 3">
    <name type="scientific">Botryotinia narcissicola</name>
    <dbReference type="NCBI Taxonomy" id="278944"/>
    <lineage>
        <taxon>Eukaryota</taxon>
        <taxon>Fungi</taxon>
        <taxon>Dikarya</taxon>
        <taxon>Ascomycota</taxon>
        <taxon>Pezizomycotina</taxon>
        <taxon>Leotiomycetes</taxon>
        <taxon>Helotiales</taxon>
        <taxon>Sclerotiniaceae</taxon>
        <taxon>Botryotinia</taxon>
    </lineage>
</organism>
<dbReference type="OrthoDB" id="3561359at2759"/>
<feature type="transmembrane region" description="Helical" evidence="1">
    <location>
        <begin position="12"/>
        <end position="33"/>
    </location>
</feature>
<dbReference type="AlphaFoldDB" id="A0A4Z1I7H9"/>
<keyword evidence="3" id="KW-1185">Reference proteome</keyword>
<comment type="caution">
    <text evidence="2">The sequence shown here is derived from an EMBL/GenBank/DDBJ whole genome shotgun (WGS) entry which is preliminary data.</text>
</comment>
<evidence type="ECO:0000313" key="3">
    <source>
        <dbReference type="Proteomes" id="UP000297452"/>
    </source>
</evidence>
<evidence type="ECO:0000313" key="2">
    <source>
        <dbReference type="EMBL" id="TGO57416.1"/>
    </source>
</evidence>
<evidence type="ECO:0000256" key="1">
    <source>
        <dbReference type="SAM" id="Phobius"/>
    </source>
</evidence>
<protein>
    <submittedName>
        <fullName evidence="2">Uncharacterized protein</fullName>
    </submittedName>
</protein>
<gene>
    <name evidence="2" type="ORF">BOTNAR_0201g00010</name>
</gene>
<dbReference type="Proteomes" id="UP000297452">
    <property type="component" value="Unassembled WGS sequence"/>
</dbReference>
<name>A0A4Z1I7H9_9HELO</name>
<keyword evidence="1" id="KW-1133">Transmembrane helix</keyword>
<feature type="transmembrane region" description="Helical" evidence="1">
    <location>
        <begin position="74"/>
        <end position="93"/>
    </location>
</feature>
<dbReference type="EMBL" id="PQXJ01000201">
    <property type="protein sequence ID" value="TGO57416.1"/>
    <property type="molecule type" value="Genomic_DNA"/>
</dbReference>
<keyword evidence="1" id="KW-0812">Transmembrane</keyword>
<keyword evidence="1" id="KW-0472">Membrane</keyword>
<accession>A0A4Z1I7H9</accession>
<sequence>MDLWLVDKTNGYTLLIWSGVKLLLVLIIIPEIYHPVLLRKKARSLCRETGDERCEQILNDQTIRKIILRSFYRPLLLLVLVPMRLNLCIYSALRRNADSNGFNSVVTESLFPSSGKE</sequence>
<proteinExistence type="predicted"/>
<reference evidence="2 3" key="1">
    <citation type="submission" date="2017-12" db="EMBL/GenBank/DDBJ databases">
        <title>Comparative genomics of Botrytis spp.</title>
        <authorList>
            <person name="Valero-Jimenez C.A."/>
            <person name="Tapia P."/>
            <person name="Veloso J."/>
            <person name="Silva-Moreno E."/>
            <person name="Staats M."/>
            <person name="Valdes J.H."/>
            <person name="Van Kan J.A.L."/>
        </authorList>
    </citation>
    <scope>NUCLEOTIDE SEQUENCE [LARGE SCALE GENOMIC DNA]</scope>
    <source>
        <strain evidence="2 3">MUCL2120</strain>
    </source>
</reference>